<sequence length="398" mass="44241">MLKCVHTLDKMPDSKYQEQAVCHAQDLIDKGCFTQEPNSRSRIGCFLACSLNSACLSVLIYSPGDACYLGGSCNHNPLCAPKDSNFRYYGKVAEKTTSEVPTTEPPTTTTQTTEPPTTTKQTTEPPLCEHNGVLSFEDDCDCRSTGGYIGDRCERAATSCLDLYDNNYASGTHALNIDLLGDGSVFFRTTCHLREWYSTQASFDIMRSTGSFDSDLSYNDYVSGFRFGPDDYWIGLENLHKFTADGRNHKIRLTVYFNSSTAAGELAISHYNFVVASSSLGYSYTLDSDLYRGNTLNVRGSTSGFWLDDVLLSQRNTRFSTADNDQDKTSARNCAQLAQAGWWFGDCLPFVANPFGWSYWTKPGSATDQHFHVSGLAMSRTSVRESVRYVYMSLDPPK</sequence>
<dbReference type="Gene3D" id="4.10.530.10">
    <property type="entry name" value="Gamma-fibrinogen Carboxyl Terminal Fragment, domain 2"/>
    <property type="match status" value="1"/>
</dbReference>
<comment type="caution">
    <text evidence="3">The sequence shown here is derived from an EMBL/GenBank/DDBJ whole genome shotgun (WGS) entry which is preliminary data.</text>
</comment>
<feature type="domain" description="Fibrinogen C-terminal" evidence="2">
    <location>
        <begin position="151"/>
        <end position="391"/>
    </location>
</feature>
<dbReference type="Gene3D" id="3.90.215.10">
    <property type="entry name" value="Gamma Fibrinogen, chain A, domain 1"/>
    <property type="match status" value="1"/>
</dbReference>
<dbReference type="InterPro" id="IPR002181">
    <property type="entry name" value="Fibrinogen_a/b/g_C_dom"/>
</dbReference>
<proteinExistence type="predicted"/>
<dbReference type="Proteomes" id="UP001283361">
    <property type="component" value="Unassembled WGS sequence"/>
</dbReference>
<dbReference type="AlphaFoldDB" id="A0AAE0XN11"/>
<keyword evidence="4" id="KW-1185">Reference proteome</keyword>
<reference evidence="3" key="1">
    <citation type="journal article" date="2023" name="G3 (Bethesda)">
        <title>A reference genome for the long-term kleptoplast-retaining sea slug Elysia crispata morphotype clarki.</title>
        <authorList>
            <person name="Eastman K.E."/>
            <person name="Pendleton A.L."/>
            <person name="Shaikh M.A."/>
            <person name="Suttiyut T."/>
            <person name="Ogas R."/>
            <person name="Tomko P."/>
            <person name="Gavelis G."/>
            <person name="Widhalm J.R."/>
            <person name="Wisecaver J.H."/>
        </authorList>
    </citation>
    <scope>NUCLEOTIDE SEQUENCE</scope>
    <source>
        <strain evidence="3">ECLA1</strain>
    </source>
</reference>
<dbReference type="SMART" id="SM00186">
    <property type="entry name" value="FBG"/>
    <property type="match status" value="1"/>
</dbReference>
<dbReference type="SUPFAM" id="SSF56496">
    <property type="entry name" value="Fibrinogen C-terminal domain-like"/>
    <property type="match status" value="1"/>
</dbReference>
<dbReference type="Pfam" id="PF00147">
    <property type="entry name" value="Fibrinogen_C"/>
    <property type="match status" value="1"/>
</dbReference>
<dbReference type="InterPro" id="IPR036056">
    <property type="entry name" value="Fibrinogen-like_C"/>
</dbReference>
<name>A0AAE0XN11_9GAST</name>
<dbReference type="InterPro" id="IPR014716">
    <property type="entry name" value="Fibrinogen_a/b/g_C_1"/>
</dbReference>
<dbReference type="InterPro" id="IPR050373">
    <property type="entry name" value="Fibrinogen_C-term_domain"/>
</dbReference>
<dbReference type="GO" id="GO:0005615">
    <property type="term" value="C:extracellular space"/>
    <property type="evidence" value="ECO:0007669"/>
    <property type="project" value="TreeGrafter"/>
</dbReference>
<feature type="region of interest" description="Disordered" evidence="1">
    <location>
        <begin position="95"/>
        <end position="126"/>
    </location>
</feature>
<dbReference type="EMBL" id="JAWDGP010008010">
    <property type="protein sequence ID" value="KAK3697457.1"/>
    <property type="molecule type" value="Genomic_DNA"/>
</dbReference>
<evidence type="ECO:0000313" key="3">
    <source>
        <dbReference type="EMBL" id="KAK3697457.1"/>
    </source>
</evidence>
<evidence type="ECO:0000256" key="1">
    <source>
        <dbReference type="SAM" id="MobiDB-lite"/>
    </source>
</evidence>
<evidence type="ECO:0000313" key="4">
    <source>
        <dbReference type="Proteomes" id="UP001283361"/>
    </source>
</evidence>
<dbReference type="PROSITE" id="PS51406">
    <property type="entry name" value="FIBRINOGEN_C_2"/>
    <property type="match status" value="1"/>
</dbReference>
<feature type="compositionally biased region" description="Low complexity" evidence="1">
    <location>
        <begin position="98"/>
        <end position="126"/>
    </location>
</feature>
<organism evidence="3 4">
    <name type="scientific">Elysia crispata</name>
    <name type="common">lettuce slug</name>
    <dbReference type="NCBI Taxonomy" id="231223"/>
    <lineage>
        <taxon>Eukaryota</taxon>
        <taxon>Metazoa</taxon>
        <taxon>Spiralia</taxon>
        <taxon>Lophotrochozoa</taxon>
        <taxon>Mollusca</taxon>
        <taxon>Gastropoda</taxon>
        <taxon>Heterobranchia</taxon>
        <taxon>Euthyneura</taxon>
        <taxon>Panpulmonata</taxon>
        <taxon>Sacoglossa</taxon>
        <taxon>Placobranchoidea</taxon>
        <taxon>Plakobranchidae</taxon>
        <taxon>Elysia</taxon>
    </lineage>
</organism>
<accession>A0AAE0XN11</accession>
<evidence type="ECO:0000259" key="2">
    <source>
        <dbReference type="PROSITE" id="PS51406"/>
    </source>
</evidence>
<dbReference type="PANTHER" id="PTHR19143">
    <property type="entry name" value="FIBRINOGEN/TENASCIN/ANGIOPOEITIN"/>
    <property type="match status" value="1"/>
</dbReference>
<protein>
    <recommendedName>
        <fullName evidence="2">Fibrinogen C-terminal domain-containing protein</fullName>
    </recommendedName>
</protein>
<gene>
    <name evidence="3" type="ORF">RRG08_031220</name>
</gene>